<dbReference type="Proteomes" id="UP000318538">
    <property type="component" value="Chromosome"/>
</dbReference>
<dbReference type="OrthoDB" id="227654at2"/>
<dbReference type="InterPro" id="IPR006311">
    <property type="entry name" value="TAT_signal"/>
</dbReference>
<dbReference type="PANTHER" id="PTHR43737">
    <property type="entry name" value="BLL7424 PROTEIN"/>
    <property type="match status" value="1"/>
</dbReference>
<dbReference type="InterPro" id="IPR010869">
    <property type="entry name" value="DUF1501"/>
</dbReference>
<organism evidence="2 3">
    <name type="scientific">Rubripirellula lacrimiformis</name>
    <dbReference type="NCBI Taxonomy" id="1930273"/>
    <lineage>
        <taxon>Bacteria</taxon>
        <taxon>Pseudomonadati</taxon>
        <taxon>Planctomycetota</taxon>
        <taxon>Planctomycetia</taxon>
        <taxon>Pirellulales</taxon>
        <taxon>Pirellulaceae</taxon>
        <taxon>Rubripirellula</taxon>
    </lineage>
</organism>
<evidence type="ECO:0000256" key="1">
    <source>
        <dbReference type="SAM" id="MobiDB-lite"/>
    </source>
</evidence>
<evidence type="ECO:0000313" key="3">
    <source>
        <dbReference type="Proteomes" id="UP000318538"/>
    </source>
</evidence>
<gene>
    <name evidence="2" type="ORF">K227x_38770</name>
</gene>
<dbReference type="KEGG" id="rlc:K227x_38770"/>
<dbReference type="Gene3D" id="3.40.720.10">
    <property type="entry name" value="Alkaline Phosphatase, subunit A"/>
    <property type="match status" value="1"/>
</dbReference>
<dbReference type="EMBL" id="CP036525">
    <property type="protein sequence ID" value="QDT05477.1"/>
    <property type="molecule type" value="Genomic_DNA"/>
</dbReference>
<name>A0A517NEB3_9BACT</name>
<dbReference type="Pfam" id="PF07394">
    <property type="entry name" value="DUF1501"/>
    <property type="match status" value="1"/>
</dbReference>
<dbReference type="RefSeq" id="WP_145171618.1">
    <property type="nucleotide sequence ID" value="NZ_CP036525.1"/>
</dbReference>
<dbReference type="InterPro" id="IPR017850">
    <property type="entry name" value="Alkaline_phosphatase_core_sf"/>
</dbReference>
<protein>
    <recommendedName>
        <fullName evidence="4">Sulfatase</fullName>
    </recommendedName>
</protein>
<evidence type="ECO:0000313" key="2">
    <source>
        <dbReference type="EMBL" id="QDT05477.1"/>
    </source>
</evidence>
<dbReference type="PROSITE" id="PS51318">
    <property type="entry name" value="TAT"/>
    <property type="match status" value="1"/>
</dbReference>
<keyword evidence="3" id="KW-1185">Reference proteome</keyword>
<reference evidence="2 3" key="1">
    <citation type="submission" date="2019-02" db="EMBL/GenBank/DDBJ databases">
        <title>Deep-cultivation of Planctomycetes and their phenomic and genomic characterization uncovers novel biology.</title>
        <authorList>
            <person name="Wiegand S."/>
            <person name="Jogler M."/>
            <person name="Boedeker C."/>
            <person name="Pinto D."/>
            <person name="Vollmers J."/>
            <person name="Rivas-Marin E."/>
            <person name="Kohn T."/>
            <person name="Peeters S.H."/>
            <person name="Heuer A."/>
            <person name="Rast P."/>
            <person name="Oberbeckmann S."/>
            <person name="Bunk B."/>
            <person name="Jeske O."/>
            <person name="Meyerdierks A."/>
            <person name="Storesund J.E."/>
            <person name="Kallscheuer N."/>
            <person name="Luecker S."/>
            <person name="Lage O.M."/>
            <person name="Pohl T."/>
            <person name="Merkel B.J."/>
            <person name="Hornburger P."/>
            <person name="Mueller R.-W."/>
            <person name="Bruemmer F."/>
            <person name="Labrenz M."/>
            <person name="Spormann A.M."/>
            <person name="Op den Camp H."/>
            <person name="Overmann J."/>
            <person name="Amann R."/>
            <person name="Jetten M.S.M."/>
            <person name="Mascher T."/>
            <person name="Medema M.H."/>
            <person name="Devos D.P."/>
            <person name="Kaster A.-K."/>
            <person name="Ovreas L."/>
            <person name="Rohde M."/>
            <person name="Galperin M.Y."/>
            <person name="Jogler C."/>
        </authorList>
    </citation>
    <scope>NUCLEOTIDE SEQUENCE [LARGE SCALE GENOMIC DNA]</scope>
    <source>
        <strain evidence="2 3">K22_7</strain>
    </source>
</reference>
<dbReference type="SUPFAM" id="SSF53649">
    <property type="entry name" value="Alkaline phosphatase-like"/>
    <property type="match status" value="1"/>
</dbReference>
<proteinExistence type="predicted"/>
<accession>A0A517NEB3</accession>
<feature type="region of interest" description="Disordered" evidence="1">
    <location>
        <begin position="45"/>
        <end position="72"/>
    </location>
</feature>
<evidence type="ECO:0008006" key="4">
    <source>
        <dbReference type="Google" id="ProtNLM"/>
    </source>
</evidence>
<dbReference type="PANTHER" id="PTHR43737:SF1">
    <property type="entry name" value="DUF1501 DOMAIN-CONTAINING PROTEIN"/>
    <property type="match status" value="1"/>
</dbReference>
<sequence>MHRRIALDVTRRHFFSRTAHGIGGAALAGLLGSLNGQSDAWAAETTTSGASGGIGSRDSIGSGSGQTGPGFPNHPPTAKRVIYLYMSGGPSQFETFDDKPMLRELNGKPIPKSLTAGVKLAFLQYEALKCFGTDVGFKKCGQSGQAISNLLPNLQPLADELCVVRTLQTDQVNHDPAHTFMNTGFSLAGRPSMGSWLSYGLGSESANLPDFVVMRSGPLGQPIPTTAWHNGFLPGKHQGVEFYGSQQPLNYLGSPAGVSQSTQRQTIDSIQAINRLHHARTDDPEITTRINQYELAFQMQTSVPELADFSSESAETQSLYGVAGKPDGSFGSNCLMARRMAERGVRFIQLYHTGWDHHSGVVKGVTDRAKEVDQGCAALIADLKQRGMLEDTLVIWGGEFGRTPMSQGGSGRDHHTKSGSLWMAGGGVRAGSSYGETDDFGFTAAVDPFHVHDFHATVLHMLGINHKKLTYRYKGFNFRLTNVHGHVIQEVLA</sequence>
<dbReference type="AlphaFoldDB" id="A0A517NEB3"/>